<dbReference type="PANTHER" id="PTHR10196:SF67">
    <property type="entry name" value="SEDOHEPTULOKINASE"/>
    <property type="match status" value="1"/>
</dbReference>
<evidence type="ECO:0000256" key="8">
    <source>
        <dbReference type="ARBA" id="ARBA00052736"/>
    </source>
</evidence>
<dbReference type="GO" id="GO:1901135">
    <property type="term" value="P:carbohydrate derivative metabolic process"/>
    <property type="evidence" value="ECO:0007669"/>
    <property type="project" value="UniProtKB-ARBA"/>
</dbReference>
<dbReference type="AlphaFoldDB" id="A0AAE1QE74"/>
<evidence type="ECO:0000256" key="1">
    <source>
        <dbReference type="ARBA" id="ARBA00004496"/>
    </source>
</evidence>
<comment type="caution">
    <text evidence="14">The sequence shown here is derived from an EMBL/GenBank/DDBJ whole genome shotgun (WGS) entry which is preliminary data.</text>
</comment>
<evidence type="ECO:0000256" key="7">
    <source>
        <dbReference type="ARBA" id="ARBA00022840"/>
    </source>
</evidence>
<keyword evidence="3" id="KW-0963">Cytoplasm</keyword>
<comment type="catalytic activity">
    <reaction evidence="8">
        <text>sedoheptulose + ATP = D-sedoheptulose 7-phosphate + ADP + H(+)</text>
        <dbReference type="Rhea" id="RHEA:23844"/>
        <dbReference type="ChEBI" id="CHEBI:15378"/>
        <dbReference type="ChEBI" id="CHEBI:16802"/>
        <dbReference type="ChEBI" id="CHEBI:30616"/>
        <dbReference type="ChEBI" id="CHEBI:57483"/>
        <dbReference type="ChEBI" id="CHEBI:456216"/>
        <dbReference type="EC" id="2.7.1.14"/>
    </reaction>
</comment>
<organism evidence="14 15">
    <name type="scientific">Petrolisthes manimaculis</name>
    <dbReference type="NCBI Taxonomy" id="1843537"/>
    <lineage>
        <taxon>Eukaryota</taxon>
        <taxon>Metazoa</taxon>
        <taxon>Ecdysozoa</taxon>
        <taxon>Arthropoda</taxon>
        <taxon>Crustacea</taxon>
        <taxon>Multicrustacea</taxon>
        <taxon>Malacostraca</taxon>
        <taxon>Eumalacostraca</taxon>
        <taxon>Eucarida</taxon>
        <taxon>Decapoda</taxon>
        <taxon>Pleocyemata</taxon>
        <taxon>Anomura</taxon>
        <taxon>Galatheoidea</taxon>
        <taxon>Porcellanidae</taxon>
        <taxon>Petrolisthes</taxon>
    </lineage>
</organism>
<dbReference type="InterPro" id="IPR018484">
    <property type="entry name" value="FGGY_N"/>
</dbReference>
<dbReference type="GO" id="GO:0006091">
    <property type="term" value="P:generation of precursor metabolites and energy"/>
    <property type="evidence" value="ECO:0007669"/>
    <property type="project" value="UniProtKB-ARBA"/>
</dbReference>
<dbReference type="Pfam" id="PF00370">
    <property type="entry name" value="FGGY_N"/>
    <property type="match status" value="1"/>
</dbReference>
<keyword evidence="4" id="KW-0808">Transferase</keyword>
<dbReference type="FunFam" id="3.30.420.40:FF:000132">
    <property type="entry name" value="Sedoheptulokinase"/>
    <property type="match status" value="1"/>
</dbReference>
<dbReference type="CDD" id="cd07777">
    <property type="entry name" value="ASKHA_NBD_FGGY_SHK"/>
    <property type="match status" value="1"/>
</dbReference>
<accession>A0AAE1QE74</accession>
<comment type="subcellular location">
    <subcellularLocation>
        <location evidence="1">Cytoplasm</location>
    </subcellularLocation>
</comment>
<dbReference type="GO" id="GO:0071396">
    <property type="term" value="P:cellular response to lipid"/>
    <property type="evidence" value="ECO:0007669"/>
    <property type="project" value="UniProtKB-ARBA"/>
</dbReference>
<sequence length="595" mass="65129">MKGKVYETEVRPAKLYGIETVPMTKRQEAELEVAELKMLRLSLRVTRLDRIRNEHIKGTAHVRRFGDKAREPLLPSRGSGTTVNWRSVGSGDCWTGEIALAFSCQGCYYSGARILFPLYFLSLSSFRMSSGTNPCVLGMDIGTTSVKCCLVDTITKEVVSSQKKDTCSNVPSELGTEGNKQDVPRILSALQMCVSRLPREGMKRVVRVGVSGQMHGCMLWKAGHSWEQKPDSDRYAINEVSNMYTWQDSRCTQEFLASLPTPQSHLAVSSGYGCATLIWFSKHKPELLSRYDRAGTIHDFLVCMLCGLDQPVMSLHNAASWGFFNTVTKEWNREVLAGAGLPLNLLPKVVESGQTAGYIPNTWYSIPANTPVLASLGDLQCSVLPLLSKNTDAVINISTSAQLCFKMPPEYTPAEEPPSIPQPIEYVPFFDGSYLAVAASLNGGNALAAFVRTIQQWSLDIGFQVPQSKIWQRILELGGNPESSSSLIIRPTLFGERHSPEENASATNVDLGTLSLGKMTRALCKGVITNLHSMMPRSLLEENEITSMIGGGSALVRNPILLKELEEAYQMTVALDTRGDAAYGSALAAINAAIA</sequence>
<evidence type="ECO:0000259" key="13">
    <source>
        <dbReference type="Pfam" id="PF00370"/>
    </source>
</evidence>
<dbReference type="GO" id="GO:0005524">
    <property type="term" value="F:ATP binding"/>
    <property type="evidence" value="ECO:0007669"/>
    <property type="project" value="UniProtKB-KW"/>
</dbReference>
<reference evidence="14" key="1">
    <citation type="submission" date="2023-11" db="EMBL/GenBank/DDBJ databases">
        <title>Genome assemblies of two species of porcelain crab, Petrolisthes cinctipes and Petrolisthes manimaculis (Anomura: Porcellanidae).</title>
        <authorList>
            <person name="Angst P."/>
        </authorList>
    </citation>
    <scope>NUCLEOTIDE SEQUENCE</scope>
    <source>
        <strain evidence="14">PB745_02</strain>
        <tissue evidence="14">Gill</tissue>
    </source>
</reference>
<keyword evidence="5" id="KW-0547">Nucleotide-binding</keyword>
<dbReference type="Gene3D" id="3.30.420.40">
    <property type="match status" value="2"/>
</dbReference>
<dbReference type="EMBL" id="JAWZYT010000293">
    <property type="protein sequence ID" value="KAK4325245.1"/>
    <property type="molecule type" value="Genomic_DNA"/>
</dbReference>
<gene>
    <name evidence="14" type="ORF">Pmani_004204</name>
</gene>
<dbReference type="EC" id="2.7.1.14" evidence="10"/>
<dbReference type="InterPro" id="IPR043129">
    <property type="entry name" value="ATPase_NBD"/>
</dbReference>
<dbReference type="Proteomes" id="UP001292094">
    <property type="component" value="Unassembled WGS sequence"/>
</dbReference>
<comment type="function">
    <text evidence="9">Acts as a modulator of macrophage activation through control of glucose metabolism.</text>
</comment>
<evidence type="ECO:0000313" key="15">
    <source>
        <dbReference type="Proteomes" id="UP001292094"/>
    </source>
</evidence>
<name>A0AAE1QE74_9EUCA</name>
<feature type="domain" description="Carbohydrate kinase FGGY N-terminal" evidence="13">
    <location>
        <begin position="136"/>
        <end position="384"/>
    </location>
</feature>
<dbReference type="GO" id="GO:0006163">
    <property type="term" value="P:purine nucleotide metabolic process"/>
    <property type="evidence" value="ECO:0007669"/>
    <property type="project" value="UniProtKB-ARBA"/>
</dbReference>
<dbReference type="GO" id="GO:0005829">
    <property type="term" value="C:cytosol"/>
    <property type="evidence" value="ECO:0007669"/>
    <property type="project" value="TreeGrafter"/>
</dbReference>
<evidence type="ECO:0000256" key="2">
    <source>
        <dbReference type="ARBA" id="ARBA00009156"/>
    </source>
</evidence>
<evidence type="ECO:0000256" key="4">
    <source>
        <dbReference type="ARBA" id="ARBA00022679"/>
    </source>
</evidence>
<dbReference type="PANTHER" id="PTHR10196">
    <property type="entry name" value="SUGAR KINASE"/>
    <property type="match status" value="1"/>
</dbReference>
<evidence type="ECO:0000256" key="12">
    <source>
        <dbReference type="ARBA" id="ARBA00076706"/>
    </source>
</evidence>
<evidence type="ECO:0000256" key="10">
    <source>
        <dbReference type="ARBA" id="ARBA00066341"/>
    </source>
</evidence>
<dbReference type="GO" id="GO:0006071">
    <property type="term" value="P:glycerol metabolic process"/>
    <property type="evidence" value="ECO:0007669"/>
    <property type="project" value="TreeGrafter"/>
</dbReference>
<evidence type="ECO:0000256" key="6">
    <source>
        <dbReference type="ARBA" id="ARBA00022777"/>
    </source>
</evidence>
<dbReference type="GO" id="GO:1901701">
    <property type="term" value="P:cellular response to oxygen-containing compound"/>
    <property type="evidence" value="ECO:0007669"/>
    <property type="project" value="UniProtKB-ARBA"/>
</dbReference>
<evidence type="ECO:0000256" key="9">
    <source>
        <dbReference type="ARBA" id="ARBA00057196"/>
    </source>
</evidence>
<dbReference type="GO" id="GO:0009617">
    <property type="term" value="P:response to bacterium"/>
    <property type="evidence" value="ECO:0007669"/>
    <property type="project" value="UniProtKB-ARBA"/>
</dbReference>
<evidence type="ECO:0000256" key="5">
    <source>
        <dbReference type="ARBA" id="ARBA00022741"/>
    </source>
</evidence>
<evidence type="ECO:0000256" key="11">
    <source>
        <dbReference type="ARBA" id="ARBA00069425"/>
    </source>
</evidence>
<evidence type="ECO:0000256" key="3">
    <source>
        <dbReference type="ARBA" id="ARBA00022490"/>
    </source>
</evidence>
<dbReference type="GO" id="GO:0046496">
    <property type="term" value="P:nicotinamide nucleotide metabolic process"/>
    <property type="evidence" value="ECO:0007669"/>
    <property type="project" value="UniProtKB-ARBA"/>
</dbReference>
<dbReference type="FunFam" id="3.30.420.40:FF:000111">
    <property type="entry name" value="Sedoheptulokinase"/>
    <property type="match status" value="1"/>
</dbReference>
<keyword evidence="6" id="KW-0418">Kinase</keyword>
<evidence type="ECO:0000313" key="14">
    <source>
        <dbReference type="EMBL" id="KAK4325245.1"/>
    </source>
</evidence>
<dbReference type="SUPFAM" id="SSF53067">
    <property type="entry name" value="Actin-like ATPase domain"/>
    <property type="match status" value="2"/>
</dbReference>
<keyword evidence="15" id="KW-1185">Reference proteome</keyword>
<keyword evidence="7" id="KW-0067">ATP-binding</keyword>
<dbReference type="GO" id="GO:0050277">
    <property type="term" value="F:sedoheptulokinase activity"/>
    <property type="evidence" value="ECO:0007669"/>
    <property type="project" value="UniProtKB-EC"/>
</dbReference>
<comment type="similarity">
    <text evidence="2">Belongs to the FGGY kinase family.</text>
</comment>
<proteinExistence type="inferred from homology"/>
<protein>
    <recommendedName>
        <fullName evidence="11">Sedoheptulokinase</fullName>
        <ecNumber evidence="10">2.7.1.14</ecNumber>
    </recommendedName>
    <alternativeName>
        <fullName evidence="12">Carbohydrate kinase-like protein</fullName>
    </alternativeName>
</protein>